<dbReference type="Proteomes" id="UP000242222">
    <property type="component" value="Unassembled WGS sequence"/>
</dbReference>
<gene>
    <name evidence="1" type="ORF">SAMN05216516_105135</name>
</gene>
<keyword evidence="2" id="KW-1185">Reference proteome</keyword>
<proteinExistence type="predicted"/>
<organism evidence="1 2">
    <name type="scientific">Izhakiella capsodis</name>
    <dbReference type="NCBI Taxonomy" id="1367852"/>
    <lineage>
        <taxon>Bacteria</taxon>
        <taxon>Pseudomonadati</taxon>
        <taxon>Pseudomonadota</taxon>
        <taxon>Gammaproteobacteria</taxon>
        <taxon>Enterobacterales</taxon>
        <taxon>Erwiniaceae</taxon>
        <taxon>Izhakiella</taxon>
    </lineage>
</organism>
<evidence type="ECO:0000313" key="1">
    <source>
        <dbReference type="EMBL" id="SFN31699.1"/>
    </source>
</evidence>
<dbReference type="RefSeq" id="WP_269017635.1">
    <property type="nucleotide sequence ID" value="NZ_FOVC01000005.1"/>
</dbReference>
<name>A0A1I4Y2I6_9GAMM</name>
<dbReference type="EMBL" id="FOVC01000005">
    <property type="protein sequence ID" value="SFN31699.1"/>
    <property type="molecule type" value="Genomic_DNA"/>
</dbReference>
<protein>
    <submittedName>
        <fullName evidence="1">Uncharacterized protein</fullName>
    </submittedName>
</protein>
<accession>A0A1I4Y2I6</accession>
<reference evidence="2" key="1">
    <citation type="submission" date="2016-10" db="EMBL/GenBank/DDBJ databases">
        <authorList>
            <person name="Varghese N."/>
            <person name="Submissions S."/>
        </authorList>
    </citation>
    <scope>NUCLEOTIDE SEQUENCE [LARGE SCALE GENOMIC DNA]</scope>
    <source>
        <strain evidence="2">N6PO6</strain>
    </source>
</reference>
<dbReference type="AlphaFoldDB" id="A0A1I4Y2I6"/>
<sequence>MTSVHGQTSLAILNRPRREVRPLTDSVLHRLARGTFMQLDI</sequence>
<evidence type="ECO:0000313" key="2">
    <source>
        <dbReference type="Proteomes" id="UP000242222"/>
    </source>
</evidence>